<evidence type="ECO:0000313" key="3">
    <source>
        <dbReference type="Proteomes" id="UP000053825"/>
    </source>
</evidence>
<gene>
    <name evidence="2" type="ORF">WH47_09997</name>
</gene>
<dbReference type="Proteomes" id="UP000053825">
    <property type="component" value="Unassembled WGS sequence"/>
</dbReference>
<organism evidence="2 3">
    <name type="scientific">Habropoda laboriosa</name>
    <dbReference type="NCBI Taxonomy" id="597456"/>
    <lineage>
        <taxon>Eukaryota</taxon>
        <taxon>Metazoa</taxon>
        <taxon>Ecdysozoa</taxon>
        <taxon>Arthropoda</taxon>
        <taxon>Hexapoda</taxon>
        <taxon>Insecta</taxon>
        <taxon>Pterygota</taxon>
        <taxon>Neoptera</taxon>
        <taxon>Endopterygota</taxon>
        <taxon>Hymenoptera</taxon>
        <taxon>Apocrita</taxon>
        <taxon>Aculeata</taxon>
        <taxon>Apoidea</taxon>
        <taxon>Anthophila</taxon>
        <taxon>Apidae</taxon>
        <taxon>Habropoda</taxon>
    </lineage>
</organism>
<dbReference type="EMBL" id="KQ414663">
    <property type="protein sequence ID" value="KOC65418.1"/>
    <property type="molecule type" value="Genomic_DNA"/>
</dbReference>
<feature type="region of interest" description="Disordered" evidence="1">
    <location>
        <begin position="80"/>
        <end position="177"/>
    </location>
</feature>
<feature type="compositionally biased region" description="Basic and acidic residues" evidence="1">
    <location>
        <begin position="113"/>
        <end position="128"/>
    </location>
</feature>
<keyword evidence="3" id="KW-1185">Reference proteome</keyword>
<reference evidence="2 3" key="1">
    <citation type="submission" date="2015-07" db="EMBL/GenBank/DDBJ databases">
        <title>The genome of Habropoda laboriosa.</title>
        <authorList>
            <person name="Pan H."/>
            <person name="Kapheim K."/>
        </authorList>
    </citation>
    <scope>NUCLEOTIDE SEQUENCE [LARGE SCALE GENOMIC DNA]</scope>
    <source>
        <strain evidence="2">0110345459</strain>
    </source>
</reference>
<evidence type="ECO:0000313" key="2">
    <source>
        <dbReference type="EMBL" id="KOC65418.1"/>
    </source>
</evidence>
<protein>
    <submittedName>
        <fullName evidence="2">Uncharacterized protein</fullName>
    </submittedName>
</protein>
<proteinExistence type="predicted"/>
<accession>A0A0L7R3K7</accession>
<feature type="compositionally biased region" description="Polar residues" evidence="1">
    <location>
        <begin position="85"/>
        <end position="112"/>
    </location>
</feature>
<dbReference type="AlphaFoldDB" id="A0A0L7R3K7"/>
<name>A0A0L7R3K7_9HYME</name>
<sequence>MTGIDEIDVQKKKKYWSDEIINLSDRHGVGGVLVGTKRAKRSRLHVKLADFIGTFDEAPLLLRLRLIGSDRADRQVRPRLAQKLNKASNNTGVFGSSHRSSDSTDPLLQQQQHDAEQSRTEENTERTNHGRLARQQQPAGSVDVTLDRIVPVRLHGDKRATGNQPLLAPSDLSPTVI</sequence>
<evidence type="ECO:0000256" key="1">
    <source>
        <dbReference type="SAM" id="MobiDB-lite"/>
    </source>
</evidence>